<protein>
    <submittedName>
        <fullName evidence="2">Uncharacterized protein</fullName>
    </submittedName>
</protein>
<dbReference type="KEGG" id="psoj:PHYSODRAFT_250498"/>
<accession>G4Z1D3</accession>
<dbReference type="RefSeq" id="XP_009520569.1">
    <property type="nucleotide sequence ID" value="XM_009522274.1"/>
</dbReference>
<keyword evidence="1" id="KW-0732">Signal</keyword>
<reference evidence="2 3" key="1">
    <citation type="journal article" date="2006" name="Science">
        <title>Phytophthora genome sequences uncover evolutionary origins and mechanisms of pathogenesis.</title>
        <authorList>
            <person name="Tyler B.M."/>
            <person name="Tripathy S."/>
            <person name="Zhang X."/>
            <person name="Dehal P."/>
            <person name="Jiang R.H."/>
            <person name="Aerts A."/>
            <person name="Arredondo F.D."/>
            <person name="Baxter L."/>
            <person name="Bensasson D."/>
            <person name="Beynon J.L."/>
            <person name="Chapman J."/>
            <person name="Damasceno C.M."/>
            <person name="Dorrance A.E."/>
            <person name="Dou D."/>
            <person name="Dickerman A.W."/>
            <person name="Dubchak I.L."/>
            <person name="Garbelotto M."/>
            <person name="Gijzen M."/>
            <person name="Gordon S.G."/>
            <person name="Govers F."/>
            <person name="Grunwald N.J."/>
            <person name="Huang W."/>
            <person name="Ivors K.L."/>
            <person name="Jones R.W."/>
            <person name="Kamoun S."/>
            <person name="Krampis K."/>
            <person name="Lamour K.H."/>
            <person name="Lee M.K."/>
            <person name="McDonald W.H."/>
            <person name="Medina M."/>
            <person name="Meijer H.J."/>
            <person name="Nordberg E.K."/>
            <person name="Maclean D.J."/>
            <person name="Ospina-Giraldo M.D."/>
            <person name="Morris P.F."/>
            <person name="Phuntumart V."/>
            <person name="Putnam N.H."/>
            <person name="Rash S."/>
            <person name="Rose J.K."/>
            <person name="Sakihama Y."/>
            <person name="Salamov A.A."/>
            <person name="Savidor A."/>
            <person name="Scheuring C.F."/>
            <person name="Smith B.M."/>
            <person name="Sobral B.W."/>
            <person name="Terry A."/>
            <person name="Torto-Alalibo T.A."/>
            <person name="Win J."/>
            <person name="Xu Z."/>
            <person name="Zhang H."/>
            <person name="Grigoriev I.V."/>
            <person name="Rokhsar D.S."/>
            <person name="Boore J.L."/>
        </authorList>
    </citation>
    <scope>NUCLEOTIDE SEQUENCE [LARGE SCALE GENOMIC DNA]</scope>
    <source>
        <strain evidence="2 3">P6497</strain>
    </source>
</reference>
<dbReference type="AlphaFoldDB" id="G4Z1D3"/>
<sequence>MMRLHLCATLPILLCLAATADPESYSGSGSARDNAGHDAGVVYLPAESIQHELLNTTGLVPDSLVSVTASNEALKDESPGLAGVTAPNTTVYSSVLIVPAKASTATTTAVSGTHEAASADASSGHTQLTYNCTSAANLWNLQEDPSVVKLESFQQFSSNPSASNSTENTREIVAVASIEVSNCATVQNTAVGRPVLGDAFFGAEFSSDPAYFSTSTDLDSLMHSNVSATTGEGNKTRRLELGAFGFVEDPYCVYGCGEVGAAPAPTMATVPFADSGAQAKPTVASVSCADSGVQTIPCTDSGVPEHADRGRHDRLVDNSLYADIGTYGISDFSTSSEIKLSGNSYLRVKGFAPNGCNIEDVHNTIDETATIPLYAGIAVEVEVQLDILWRLSRQPHGTSVEFGASTEIEGVTAGYLNSGTPVSDLEQSGIDIELEVAAIPTVRASLSLLGGIENRRQDQLRHLR</sequence>
<evidence type="ECO:0000313" key="2">
    <source>
        <dbReference type="EMBL" id="EGZ25281.1"/>
    </source>
</evidence>
<name>G4Z1D3_PHYSP</name>
<organism evidence="2 3">
    <name type="scientific">Phytophthora sojae (strain P6497)</name>
    <name type="common">Soybean stem and root rot agent</name>
    <name type="synonym">Phytophthora megasperma f. sp. glycines</name>
    <dbReference type="NCBI Taxonomy" id="1094619"/>
    <lineage>
        <taxon>Eukaryota</taxon>
        <taxon>Sar</taxon>
        <taxon>Stramenopiles</taxon>
        <taxon>Oomycota</taxon>
        <taxon>Peronosporomycetes</taxon>
        <taxon>Peronosporales</taxon>
        <taxon>Peronosporaceae</taxon>
        <taxon>Phytophthora</taxon>
    </lineage>
</organism>
<dbReference type="GeneID" id="20638052"/>
<feature type="signal peptide" evidence="1">
    <location>
        <begin position="1"/>
        <end position="20"/>
    </location>
</feature>
<dbReference type="EMBL" id="JH159152">
    <property type="protein sequence ID" value="EGZ25281.1"/>
    <property type="molecule type" value="Genomic_DNA"/>
</dbReference>
<dbReference type="InParanoid" id="G4Z1D3"/>
<evidence type="ECO:0000256" key="1">
    <source>
        <dbReference type="SAM" id="SignalP"/>
    </source>
</evidence>
<dbReference type="STRING" id="1094619.G4Z1D3"/>
<gene>
    <name evidence="2" type="ORF">PHYSODRAFT_250498</name>
</gene>
<feature type="chain" id="PRO_5003471803" evidence="1">
    <location>
        <begin position="21"/>
        <end position="464"/>
    </location>
</feature>
<keyword evidence="3" id="KW-1185">Reference proteome</keyword>
<dbReference type="Proteomes" id="UP000002640">
    <property type="component" value="Unassembled WGS sequence"/>
</dbReference>
<proteinExistence type="predicted"/>
<evidence type="ECO:0000313" key="3">
    <source>
        <dbReference type="Proteomes" id="UP000002640"/>
    </source>
</evidence>